<dbReference type="EMBL" id="HACA01022597">
    <property type="protein sequence ID" value="CDW39958.1"/>
    <property type="molecule type" value="Transcribed_RNA"/>
</dbReference>
<evidence type="ECO:0000256" key="1">
    <source>
        <dbReference type="ARBA" id="ARBA00022737"/>
    </source>
</evidence>
<dbReference type="SUPFAM" id="SSF48403">
    <property type="entry name" value="Ankyrin repeat"/>
    <property type="match status" value="1"/>
</dbReference>
<evidence type="ECO:0000256" key="2">
    <source>
        <dbReference type="ARBA" id="ARBA00023043"/>
    </source>
</evidence>
<dbReference type="PROSITE" id="PS50297">
    <property type="entry name" value="ANK_REP_REGION"/>
    <property type="match status" value="3"/>
</dbReference>
<name>A0A0K2UNZ5_LEPSM</name>
<sequence>MCSEVDGEDRVSSSVEEEESQNLNERLRSLCKMGDGEELRGLLRNHGSRVDIDGLSVEGWTCLHEVITHECQFLNVARILVEEGGGKVNTQDAHGDSPLHSTLLYHNADNAKLLLQNGADLNLVNALGRYPIHVADDPESLSLIINHDPSEVDRQDRNGNTPLHFAVVSKDKERVSLLISHSANVNIQNSSGSSPLHLVNGDLEIAKSLLASGGADPNLPDASGNTPLHLSVRGRNKDVVRLFMNHNGNPTLKNATSKTPLNLAKDKEMKRILAKKSITSPFTLTINFTAKKATTIKSPPIIDKILLPEKPNTPGILRKRKRTFDPGEEEPLRKGPRLTFNEVVDYSGVDNVENEKRVKIPPIYVDPPFSSDED</sequence>
<dbReference type="Gene3D" id="1.25.40.20">
    <property type="entry name" value="Ankyrin repeat-containing domain"/>
    <property type="match status" value="2"/>
</dbReference>
<dbReference type="InterPro" id="IPR036770">
    <property type="entry name" value="Ankyrin_rpt-contain_sf"/>
</dbReference>
<dbReference type="InterPro" id="IPR002110">
    <property type="entry name" value="Ankyrin_rpt"/>
</dbReference>
<evidence type="ECO:0000256" key="4">
    <source>
        <dbReference type="SAM" id="MobiDB-lite"/>
    </source>
</evidence>
<protein>
    <submittedName>
        <fullName evidence="5">Uncharacterized protein</fullName>
    </submittedName>
</protein>
<dbReference type="OrthoDB" id="7464126at2759"/>
<keyword evidence="2 3" id="KW-0040">ANK repeat</keyword>
<dbReference type="AlphaFoldDB" id="A0A0K2UNZ5"/>
<keyword evidence="1" id="KW-0677">Repeat</keyword>
<dbReference type="GO" id="GO:0085020">
    <property type="term" value="P:protein K6-linked ubiquitination"/>
    <property type="evidence" value="ECO:0007669"/>
    <property type="project" value="TreeGrafter"/>
</dbReference>
<reference evidence="5" key="1">
    <citation type="submission" date="2014-05" db="EMBL/GenBank/DDBJ databases">
        <authorList>
            <person name="Chronopoulou M."/>
        </authorList>
    </citation>
    <scope>NUCLEOTIDE SEQUENCE</scope>
    <source>
        <tissue evidence="5">Whole organism</tissue>
    </source>
</reference>
<dbReference type="Pfam" id="PF00023">
    <property type="entry name" value="Ank"/>
    <property type="match status" value="1"/>
</dbReference>
<proteinExistence type="predicted"/>
<dbReference type="SMART" id="SM00248">
    <property type="entry name" value="ANK"/>
    <property type="match status" value="5"/>
</dbReference>
<feature type="repeat" description="ANK" evidence="3">
    <location>
        <begin position="223"/>
        <end position="255"/>
    </location>
</feature>
<evidence type="ECO:0000313" key="5">
    <source>
        <dbReference type="EMBL" id="CDW39958.1"/>
    </source>
</evidence>
<feature type="repeat" description="ANK" evidence="3">
    <location>
        <begin position="94"/>
        <end position="126"/>
    </location>
</feature>
<feature type="repeat" description="ANK" evidence="3">
    <location>
        <begin position="158"/>
        <end position="190"/>
    </location>
</feature>
<feature type="region of interest" description="Disordered" evidence="4">
    <location>
        <begin position="1"/>
        <end position="23"/>
    </location>
</feature>
<dbReference type="GO" id="GO:0031436">
    <property type="term" value="C:BRCA1-BARD1 complex"/>
    <property type="evidence" value="ECO:0007669"/>
    <property type="project" value="TreeGrafter"/>
</dbReference>
<dbReference type="GO" id="GO:0070531">
    <property type="term" value="C:BRCA1-A complex"/>
    <property type="evidence" value="ECO:0007669"/>
    <property type="project" value="TreeGrafter"/>
</dbReference>
<dbReference type="Pfam" id="PF12796">
    <property type="entry name" value="Ank_2"/>
    <property type="match status" value="2"/>
</dbReference>
<dbReference type="PANTHER" id="PTHR24171:SF8">
    <property type="entry name" value="BRCA1-ASSOCIATED RING DOMAIN PROTEIN 1"/>
    <property type="match status" value="1"/>
</dbReference>
<organism evidence="5">
    <name type="scientific">Lepeophtheirus salmonis</name>
    <name type="common">Salmon louse</name>
    <name type="synonym">Caligus salmonis</name>
    <dbReference type="NCBI Taxonomy" id="72036"/>
    <lineage>
        <taxon>Eukaryota</taxon>
        <taxon>Metazoa</taxon>
        <taxon>Ecdysozoa</taxon>
        <taxon>Arthropoda</taxon>
        <taxon>Crustacea</taxon>
        <taxon>Multicrustacea</taxon>
        <taxon>Hexanauplia</taxon>
        <taxon>Copepoda</taxon>
        <taxon>Siphonostomatoida</taxon>
        <taxon>Caligidae</taxon>
        <taxon>Lepeophtheirus</taxon>
    </lineage>
</organism>
<dbReference type="GO" id="GO:0004842">
    <property type="term" value="F:ubiquitin-protein transferase activity"/>
    <property type="evidence" value="ECO:0007669"/>
    <property type="project" value="TreeGrafter"/>
</dbReference>
<accession>A0A0K2UNZ5</accession>
<dbReference type="PROSITE" id="PS50088">
    <property type="entry name" value="ANK_REPEAT"/>
    <property type="match status" value="3"/>
</dbReference>
<evidence type="ECO:0000256" key="3">
    <source>
        <dbReference type="PROSITE-ProRule" id="PRU00023"/>
    </source>
</evidence>
<dbReference type="PANTHER" id="PTHR24171">
    <property type="entry name" value="ANKYRIN REPEAT DOMAIN-CONTAINING PROTEIN 39-RELATED"/>
    <property type="match status" value="1"/>
</dbReference>